<keyword evidence="7" id="KW-0472">Membrane</keyword>
<dbReference type="GO" id="GO:0106290">
    <property type="term" value="F:trans-cinnamate-CoA ligase activity"/>
    <property type="evidence" value="ECO:0007669"/>
    <property type="project" value="UniProtKB-ARBA"/>
</dbReference>
<evidence type="ECO:0000256" key="6">
    <source>
        <dbReference type="SAM" id="MobiDB-lite"/>
    </source>
</evidence>
<dbReference type="Gene3D" id="3.40.50.12780">
    <property type="entry name" value="N-terminal domain of ligase-like"/>
    <property type="match status" value="1"/>
</dbReference>
<dbReference type="EC" id="6.2.1.12" evidence="2"/>
<dbReference type="PANTHER" id="PTHR44378:SF1">
    <property type="entry name" value="ACYL-ACTIVATING ENZYME 18, PEROXISOMAL-RELATED"/>
    <property type="match status" value="1"/>
</dbReference>
<feature type="region of interest" description="Disordered" evidence="6">
    <location>
        <begin position="163"/>
        <end position="190"/>
    </location>
</feature>
<evidence type="ECO:0000256" key="1">
    <source>
        <dbReference type="ARBA" id="ARBA00001946"/>
    </source>
</evidence>
<feature type="compositionally biased region" description="Pro residues" evidence="6">
    <location>
        <begin position="836"/>
        <end position="845"/>
    </location>
</feature>
<feature type="compositionally biased region" description="Basic residues" evidence="6">
    <location>
        <begin position="177"/>
        <end position="186"/>
    </location>
</feature>
<keyword evidence="7" id="KW-0812">Transmembrane</keyword>
<comment type="catalytic activity">
    <reaction evidence="3">
        <text>(E)-4-coumarate + ATP + H(+) = (E)-4-coumaroyl-AMP + diphosphate</text>
        <dbReference type="Rhea" id="RHEA:72419"/>
        <dbReference type="ChEBI" id="CHEBI:12876"/>
        <dbReference type="ChEBI" id="CHEBI:15378"/>
        <dbReference type="ChEBI" id="CHEBI:30616"/>
        <dbReference type="ChEBI" id="CHEBI:33019"/>
        <dbReference type="ChEBI" id="CHEBI:192348"/>
    </reaction>
    <physiologicalReaction direction="left-to-right" evidence="3">
        <dbReference type="Rhea" id="RHEA:72420"/>
    </physiologicalReaction>
</comment>
<dbReference type="SUPFAM" id="SSF56801">
    <property type="entry name" value="Acetyl-CoA synthetase-like"/>
    <property type="match status" value="1"/>
</dbReference>
<keyword evidence="10" id="KW-1185">Reference proteome</keyword>
<comment type="caution">
    <text evidence="9">The sequence shown here is derived from an EMBL/GenBank/DDBJ whole genome shotgun (WGS) entry which is preliminary data.</text>
</comment>
<feature type="transmembrane region" description="Helical" evidence="7">
    <location>
        <begin position="347"/>
        <end position="368"/>
    </location>
</feature>
<name>A0A835AUM1_9POAL</name>
<gene>
    <name evidence="9" type="ORF">HU200_054579</name>
</gene>
<comment type="cofactor">
    <cofactor evidence="1">
        <name>Mg(2+)</name>
        <dbReference type="ChEBI" id="CHEBI:18420"/>
    </cofactor>
</comment>
<dbReference type="PANTHER" id="PTHR44378">
    <property type="entry name" value="ACYL-ACTIVATING ENZYME 17, PEROXISOMAL-RELATED"/>
    <property type="match status" value="1"/>
</dbReference>
<protein>
    <recommendedName>
        <fullName evidence="2">4-coumarate--CoA ligase</fullName>
        <ecNumber evidence="2">6.2.1.12</ecNumber>
    </recommendedName>
</protein>
<dbReference type="SUPFAM" id="SSF81383">
    <property type="entry name" value="F-box domain"/>
    <property type="match status" value="1"/>
</dbReference>
<dbReference type="EMBL" id="JACEFO010002349">
    <property type="protein sequence ID" value="KAF8664407.1"/>
    <property type="molecule type" value="Genomic_DNA"/>
</dbReference>
<dbReference type="Proteomes" id="UP000636709">
    <property type="component" value="Unassembled WGS sequence"/>
</dbReference>
<dbReference type="GO" id="GO:0016207">
    <property type="term" value="F:4-coumarate-CoA ligase activity"/>
    <property type="evidence" value="ECO:0007669"/>
    <property type="project" value="UniProtKB-EC"/>
</dbReference>
<organism evidence="9 10">
    <name type="scientific">Digitaria exilis</name>
    <dbReference type="NCBI Taxonomy" id="1010633"/>
    <lineage>
        <taxon>Eukaryota</taxon>
        <taxon>Viridiplantae</taxon>
        <taxon>Streptophyta</taxon>
        <taxon>Embryophyta</taxon>
        <taxon>Tracheophyta</taxon>
        <taxon>Spermatophyta</taxon>
        <taxon>Magnoliopsida</taxon>
        <taxon>Liliopsida</taxon>
        <taxon>Poales</taxon>
        <taxon>Poaceae</taxon>
        <taxon>PACMAD clade</taxon>
        <taxon>Panicoideae</taxon>
        <taxon>Panicodae</taxon>
        <taxon>Paniceae</taxon>
        <taxon>Anthephorinae</taxon>
        <taxon>Digitaria</taxon>
    </lineage>
</organism>
<evidence type="ECO:0000259" key="8">
    <source>
        <dbReference type="Pfam" id="PF00501"/>
    </source>
</evidence>
<dbReference type="InterPro" id="IPR036047">
    <property type="entry name" value="F-box-like_dom_sf"/>
</dbReference>
<evidence type="ECO:0000313" key="10">
    <source>
        <dbReference type="Proteomes" id="UP000636709"/>
    </source>
</evidence>
<evidence type="ECO:0000256" key="7">
    <source>
        <dbReference type="SAM" id="Phobius"/>
    </source>
</evidence>
<feature type="domain" description="AMP-dependent synthetase/ligase" evidence="8">
    <location>
        <begin position="291"/>
        <end position="653"/>
    </location>
</feature>
<dbReference type="InterPro" id="IPR020845">
    <property type="entry name" value="AMP-binding_CS"/>
</dbReference>
<evidence type="ECO:0000256" key="2">
    <source>
        <dbReference type="ARBA" id="ARBA00012959"/>
    </source>
</evidence>
<dbReference type="PROSITE" id="PS00455">
    <property type="entry name" value="AMP_BINDING"/>
    <property type="match status" value="1"/>
</dbReference>
<dbReference type="AlphaFoldDB" id="A0A835AUM1"/>
<evidence type="ECO:0000256" key="5">
    <source>
        <dbReference type="ARBA" id="ARBA00034252"/>
    </source>
</evidence>
<evidence type="ECO:0000256" key="4">
    <source>
        <dbReference type="ARBA" id="ARBA00034223"/>
    </source>
</evidence>
<dbReference type="GO" id="GO:0009698">
    <property type="term" value="P:phenylpropanoid metabolic process"/>
    <property type="evidence" value="ECO:0007669"/>
    <property type="project" value="UniProtKB-ARBA"/>
</dbReference>
<comment type="catalytic activity">
    <reaction evidence="5">
        <text>(E)-4-coumarate + ATP + CoA = (E)-4-coumaroyl-CoA + AMP + diphosphate</text>
        <dbReference type="Rhea" id="RHEA:19641"/>
        <dbReference type="ChEBI" id="CHEBI:12876"/>
        <dbReference type="ChEBI" id="CHEBI:30616"/>
        <dbReference type="ChEBI" id="CHEBI:33019"/>
        <dbReference type="ChEBI" id="CHEBI:57287"/>
        <dbReference type="ChEBI" id="CHEBI:85008"/>
        <dbReference type="ChEBI" id="CHEBI:456215"/>
        <dbReference type="EC" id="6.2.1.12"/>
    </reaction>
    <physiologicalReaction direction="left-to-right" evidence="5">
        <dbReference type="Rhea" id="RHEA:19642"/>
    </physiologicalReaction>
</comment>
<dbReference type="InterPro" id="IPR042099">
    <property type="entry name" value="ANL_N_sf"/>
</dbReference>
<dbReference type="OrthoDB" id="10253115at2759"/>
<sequence length="1077" mass="117216">MGTAAPVSADPLPKMARATGQADVGGGACADRISGLSDDLLHSILLRLADTAEAARTCILSRPWRRVWAYLPELSFLYQNEPVTAAQAYPVPTHHYYTHILSEDYPCKSSGCPCAWQGKPNKISLDTLEEIEVKGHDSDLKRLTSRPTRRSLYLPELYQARSNACPQAPGEQSCRPRQNKGARRARSPQPSTIMAAIARGSVWEIQPADVEAAGLAAADAGAFLAALRSAAAAAGPAAAGDAVWAAVAAAGLLRPEHPHALHQLVYYSVYAGWDRAARGPPPYWFPSLTDDSTAIVWRDEGRDDYPVNRMSLKELRSQVITVANALDTMFQKGDRIAIDMPMTCNAVIIYLAIILGGFVVVSIADSFAPHEIGTRMGVSKAKAIFTQDFIIRGGKKVPLYSRVVQGTSSKAVVIPANGGNLGVTLRNGDMSWKDFLSRAAQRSSIYFPVYQSADALTNILFSSGTTGEPKAIPWTQLSPISCTADLWAHMDVRPQDIGCWPTNLGWAMGPVILYSCFLNGATLALYHGSPLGRDFCKFVQDAGVTVLGSVPSLVKSWKVGNCDKVLDWTKIRVLGTSGEASDIDDNLWLTSRTSYKPIVECCGGTELASGYIQGSLLQPQAFSAFTGASMSTGFVILDEQGIPYQLRRHGDIIQRTVGGYFIVQGRADDTMNLGGIKTSSVEIERVCNRADEGLLETAAVSIKPAGRGPEHLAILAVLKDKSAPHNVNLLKSKFQRAIKNLNPLFKDTSECSVRYGIMLNAYEGDGTVLLLRYLIKASSGGVMFMSCCREVISMAIWASDGAGTLSFWKAHTSNTTLFSAPTPAAHGLTGPHQRPPRPSPPPHPSRPSGRRLLRRAHQRPLPPLAPRLVHPPRPPLPLHLRQRRASPVVVVVASRPSRGGRPGAYSAPTVRRLDIAMPYGSRRRHPTAEHVSSWLRFASRRLSGELRLVVPWWCAFAHPKDDDDEVDAVLLPVCERVTSIHLVLGCYYTLRFRPPTTIADAGGAFEALAALKISDACVDGPELEEMLSSRRCPCLKKLELERISLWQLGLARVASDRHRISWPAPGRRPEPPDIPWP</sequence>
<evidence type="ECO:0000256" key="3">
    <source>
        <dbReference type="ARBA" id="ARBA00034219"/>
    </source>
</evidence>
<dbReference type="InterPro" id="IPR000873">
    <property type="entry name" value="AMP-dep_synth/lig_dom"/>
</dbReference>
<feature type="region of interest" description="Disordered" evidence="6">
    <location>
        <begin position="819"/>
        <end position="850"/>
    </location>
</feature>
<comment type="catalytic activity">
    <reaction evidence="4">
        <text>(E)-4-coumaroyl-AMP + CoA = (E)-4-coumaroyl-CoA + AMP + H(+)</text>
        <dbReference type="Rhea" id="RHEA:72423"/>
        <dbReference type="ChEBI" id="CHEBI:15378"/>
        <dbReference type="ChEBI" id="CHEBI:57287"/>
        <dbReference type="ChEBI" id="CHEBI:85008"/>
        <dbReference type="ChEBI" id="CHEBI:192348"/>
        <dbReference type="ChEBI" id="CHEBI:456215"/>
    </reaction>
    <physiologicalReaction direction="left-to-right" evidence="4">
        <dbReference type="Rhea" id="RHEA:72424"/>
    </physiologicalReaction>
</comment>
<evidence type="ECO:0000313" key="9">
    <source>
        <dbReference type="EMBL" id="KAF8664407.1"/>
    </source>
</evidence>
<proteinExistence type="predicted"/>
<dbReference type="Pfam" id="PF00501">
    <property type="entry name" value="AMP-binding"/>
    <property type="match status" value="1"/>
</dbReference>
<keyword evidence="7" id="KW-1133">Transmembrane helix</keyword>
<reference evidence="9" key="1">
    <citation type="submission" date="2020-07" db="EMBL/GenBank/DDBJ databases">
        <title>Genome sequence and genetic diversity analysis of an under-domesticated orphan crop, white fonio (Digitaria exilis).</title>
        <authorList>
            <person name="Bennetzen J.L."/>
            <person name="Chen S."/>
            <person name="Ma X."/>
            <person name="Wang X."/>
            <person name="Yssel A.E.J."/>
            <person name="Chaluvadi S.R."/>
            <person name="Johnson M."/>
            <person name="Gangashetty P."/>
            <person name="Hamidou F."/>
            <person name="Sanogo M.D."/>
            <person name="Zwaenepoel A."/>
            <person name="Wallace J."/>
            <person name="Van De Peer Y."/>
            <person name="Van Deynze A."/>
        </authorList>
    </citation>
    <scope>NUCLEOTIDE SEQUENCE</scope>
    <source>
        <tissue evidence="9">Leaves</tissue>
    </source>
</reference>
<accession>A0A835AUM1</accession>